<comment type="cofactor">
    <cofactor evidence="1">
        <name>Mg(2+)</name>
        <dbReference type="ChEBI" id="CHEBI:18420"/>
    </cofactor>
</comment>
<dbReference type="AlphaFoldDB" id="A0A512M7P8"/>
<evidence type="ECO:0000256" key="1">
    <source>
        <dbReference type="ARBA" id="ARBA00001946"/>
    </source>
</evidence>
<dbReference type="GO" id="GO:0008865">
    <property type="term" value="F:fructokinase activity"/>
    <property type="evidence" value="ECO:0007669"/>
    <property type="project" value="UniProtKB-EC"/>
</dbReference>
<dbReference type="GO" id="GO:0046872">
    <property type="term" value="F:metal ion binding"/>
    <property type="evidence" value="ECO:0007669"/>
    <property type="project" value="UniProtKB-KW"/>
</dbReference>
<evidence type="ECO:0000256" key="7">
    <source>
        <dbReference type="ARBA" id="ARBA00022833"/>
    </source>
</evidence>
<dbReference type="Proteomes" id="UP000321577">
    <property type="component" value="Unassembled WGS sequence"/>
</dbReference>
<dbReference type="PANTHER" id="PTHR42742:SF3">
    <property type="entry name" value="FRUCTOKINASE"/>
    <property type="match status" value="1"/>
</dbReference>
<reference evidence="13 14" key="1">
    <citation type="submission" date="2019-07" db="EMBL/GenBank/DDBJ databases">
        <title>Whole genome shotgun sequence of Brevifollis gellanilyticus NBRC 108608.</title>
        <authorList>
            <person name="Hosoyama A."/>
            <person name="Uohara A."/>
            <person name="Ohji S."/>
            <person name="Ichikawa N."/>
        </authorList>
    </citation>
    <scope>NUCLEOTIDE SEQUENCE [LARGE SCALE GENOMIC DNA]</scope>
    <source>
        <strain evidence="13 14">NBRC 108608</strain>
    </source>
</reference>
<evidence type="ECO:0000256" key="10">
    <source>
        <dbReference type="ARBA" id="ARBA00023277"/>
    </source>
</evidence>
<dbReference type="PANTHER" id="PTHR42742">
    <property type="entry name" value="TRANSCRIPTIONAL REPRESSOR MPRA"/>
    <property type="match status" value="1"/>
</dbReference>
<evidence type="ECO:0000256" key="8">
    <source>
        <dbReference type="ARBA" id="ARBA00022840"/>
    </source>
</evidence>
<dbReference type="EC" id="2.7.1.4" evidence="11"/>
<comment type="similarity">
    <text evidence="2">Belongs to the ROK (NagC/XylR) family.</text>
</comment>
<evidence type="ECO:0000256" key="11">
    <source>
        <dbReference type="ARBA" id="ARBA00038887"/>
    </source>
</evidence>
<evidence type="ECO:0000256" key="9">
    <source>
        <dbReference type="ARBA" id="ARBA00022842"/>
    </source>
</evidence>
<dbReference type="CDD" id="cd24067">
    <property type="entry name" value="ASKHA_NBD_ROK_BsFRK-like"/>
    <property type="match status" value="1"/>
</dbReference>
<dbReference type="OrthoDB" id="9783435at2"/>
<dbReference type="FunFam" id="3.30.420.40:FF:000153">
    <property type="entry name" value="Putative fructokinase"/>
    <property type="match status" value="1"/>
</dbReference>
<dbReference type="Pfam" id="PF00480">
    <property type="entry name" value="ROK"/>
    <property type="match status" value="1"/>
</dbReference>
<accession>A0A512M7P8</accession>
<keyword evidence="9" id="KW-0460">Magnesium</keyword>
<keyword evidence="6 13" id="KW-0418">Kinase</keyword>
<keyword evidence="3" id="KW-0808">Transferase</keyword>
<keyword evidence="5" id="KW-0547">Nucleotide-binding</keyword>
<evidence type="ECO:0000256" key="4">
    <source>
        <dbReference type="ARBA" id="ARBA00022723"/>
    </source>
</evidence>
<proteinExistence type="inferred from homology"/>
<keyword evidence="8" id="KW-0067">ATP-binding</keyword>
<dbReference type="GO" id="GO:0005524">
    <property type="term" value="F:ATP binding"/>
    <property type="evidence" value="ECO:0007669"/>
    <property type="project" value="UniProtKB-KW"/>
</dbReference>
<keyword evidence="14" id="KW-1185">Reference proteome</keyword>
<dbReference type="PROSITE" id="PS01125">
    <property type="entry name" value="ROK"/>
    <property type="match status" value="1"/>
</dbReference>
<gene>
    <name evidence="13" type="ORF">BGE01nite_20500</name>
</gene>
<evidence type="ECO:0000256" key="5">
    <source>
        <dbReference type="ARBA" id="ARBA00022741"/>
    </source>
</evidence>
<organism evidence="13 14">
    <name type="scientific">Brevifollis gellanilyticus</name>
    <dbReference type="NCBI Taxonomy" id="748831"/>
    <lineage>
        <taxon>Bacteria</taxon>
        <taxon>Pseudomonadati</taxon>
        <taxon>Verrucomicrobiota</taxon>
        <taxon>Verrucomicrobiia</taxon>
        <taxon>Verrucomicrobiales</taxon>
        <taxon>Verrucomicrobiaceae</taxon>
    </lineage>
</organism>
<evidence type="ECO:0000256" key="12">
    <source>
        <dbReference type="ARBA" id="ARBA00048451"/>
    </source>
</evidence>
<keyword evidence="4" id="KW-0479">Metal-binding</keyword>
<dbReference type="InterPro" id="IPR051804">
    <property type="entry name" value="Carb_Metab_Reg_Kinase/Isom"/>
</dbReference>
<protein>
    <recommendedName>
        <fullName evidence="11">fructokinase</fullName>
        <ecNumber evidence="11">2.7.1.4</ecNumber>
    </recommendedName>
</protein>
<evidence type="ECO:0000256" key="3">
    <source>
        <dbReference type="ARBA" id="ARBA00022679"/>
    </source>
</evidence>
<sequence length="309" mass="33139">MSSQQPLIAAIEAGGTKFVCGIGRGPHEILATHRIDTTTPEETLESVCRWFSKMKLEHGPFEAMGVGSFGPVDLNPKSESYGFITSTPKPGWQHTDVVTRLKHRFKVPVGFDTDVNAAVLGEYLWGAGQGIDPLVYITVGTGVGGGVLVNGQLLHGALHPEIGHLAVPPPVNSLAVQRDCQCPFHKSCVEGYVCGPSIAKRWGVRADTLPLEHPAWEEISDAMAHALMNICLTLSPKRIILGGGVMEQPQLIPLIRGKLMSHLNGYLLIPQLGKEIDQFVVSPGLGSRSGLLGSLALGRMALDQKITHS</sequence>
<dbReference type="SUPFAM" id="SSF53067">
    <property type="entry name" value="Actin-like ATPase domain"/>
    <property type="match status" value="1"/>
</dbReference>
<keyword evidence="7" id="KW-0862">Zinc</keyword>
<dbReference type="InterPro" id="IPR043129">
    <property type="entry name" value="ATPase_NBD"/>
</dbReference>
<evidence type="ECO:0000256" key="6">
    <source>
        <dbReference type="ARBA" id="ARBA00022777"/>
    </source>
</evidence>
<dbReference type="InterPro" id="IPR049874">
    <property type="entry name" value="ROK_cs"/>
</dbReference>
<evidence type="ECO:0000313" key="14">
    <source>
        <dbReference type="Proteomes" id="UP000321577"/>
    </source>
</evidence>
<dbReference type="InterPro" id="IPR000600">
    <property type="entry name" value="ROK"/>
</dbReference>
<dbReference type="Gene3D" id="3.30.420.40">
    <property type="match status" value="2"/>
</dbReference>
<dbReference type="RefSeq" id="WP_146850349.1">
    <property type="nucleotide sequence ID" value="NZ_BKAG01000012.1"/>
</dbReference>
<comment type="catalytic activity">
    <reaction evidence="12">
        <text>D-fructose + ATP = D-fructose 6-phosphate + ADP + H(+)</text>
        <dbReference type="Rhea" id="RHEA:16125"/>
        <dbReference type="ChEBI" id="CHEBI:15378"/>
        <dbReference type="ChEBI" id="CHEBI:30616"/>
        <dbReference type="ChEBI" id="CHEBI:37721"/>
        <dbReference type="ChEBI" id="CHEBI:61527"/>
        <dbReference type="ChEBI" id="CHEBI:456216"/>
        <dbReference type="EC" id="2.7.1.4"/>
    </reaction>
</comment>
<comment type="caution">
    <text evidence="13">The sequence shown here is derived from an EMBL/GenBank/DDBJ whole genome shotgun (WGS) entry which is preliminary data.</text>
</comment>
<evidence type="ECO:0000313" key="13">
    <source>
        <dbReference type="EMBL" id="GEP42759.1"/>
    </source>
</evidence>
<dbReference type="EMBL" id="BKAG01000012">
    <property type="protein sequence ID" value="GEP42759.1"/>
    <property type="molecule type" value="Genomic_DNA"/>
</dbReference>
<keyword evidence="10" id="KW-0119">Carbohydrate metabolism</keyword>
<name>A0A512M7P8_9BACT</name>
<evidence type="ECO:0000256" key="2">
    <source>
        <dbReference type="ARBA" id="ARBA00006479"/>
    </source>
</evidence>